<dbReference type="InterPro" id="IPR053224">
    <property type="entry name" value="Sensory_adhesion_molecule"/>
</dbReference>
<evidence type="ECO:0000313" key="3">
    <source>
        <dbReference type="Proteomes" id="UP000655225"/>
    </source>
</evidence>
<dbReference type="Gene3D" id="2.120.10.30">
    <property type="entry name" value="TolB, C-terminal domain"/>
    <property type="match status" value="1"/>
</dbReference>
<organism evidence="2 3">
    <name type="scientific">Tetracentron sinense</name>
    <name type="common">Spur-leaf</name>
    <dbReference type="NCBI Taxonomy" id="13715"/>
    <lineage>
        <taxon>Eukaryota</taxon>
        <taxon>Viridiplantae</taxon>
        <taxon>Streptophyta</taxon>
        <taxon>Embryophyta</taxon>
        <taxon>Tracheophyta</taxon>
        <taxon>Spermatophyta</taxon>
        <taxon>Magnoliopsida</taxon>
        <taxon>Trochodendrales</taxon>
        <taxon>Trochodendraceae</taxon>
        <taxon>Tetracentron</taxon>
    </lineage>
</organism>
<dbReference type="OMA" id="SPCRYPR"/>
<dbReference type="SUPFAM" id="SSF101898">
    <property type="entry name" value="NHL repeat"/>
    <property type="match status" value="1"/>
</dbReference>
<reference evidence="2 3" key="1">
    <citation type="submission" date="2020-04" db="EMBL/GenBank/DDBJ databases">
        <title>Plant Genome Project.</title>
        <authorList>
            <person name="Zhang R.-G."/>
        </authorList>
    </citation>
    <scope>NUCLEOTIDE SEQUENCE [LARGE SCALE GENOMIC DNA]</scope>
    <source>
        <strain evidence="2">YNK0</strain>
        <tissue evidence="2">Leaf</tissue>
    </source>
</reference>
<keyword evidence="3" id="KW-1185">Reference proteome</keyword>
<name>A0A835DD43_TETSI</name>
<comment type="caution">
    <text evidence="2">The sequence shown here is derived from an EMBL/GenBank/DDBJ whole genome shotgun (WGS) entry which is preliminary data.</text>
</comment>
<feature type="compositionally biased region" description="Basic residues" evidence="1">
    <location>
        <begin position="59"/>
        <end position="75"/>
    </location>
</feature>
<feature type="region of interest" description="Disordered" evidence="1">
    <location>
        <begin position="52"/>
        <end position="76"/>
    </location>
</feature>
<dbReference type="PANTHER" id="PTHR31460">
    <property type="match status" value="1"/>
</dbReference>
<dbReference type="PANTHER" id="PTHR31460:SF3">
    <property type="entry name" value="MESOCENTIN"/>
    <property type="match status" value="1"/>
</dbReference>
<accession>A0A835DD43</accession>
<gene>
    <name evidence="2" type="ORF">HHK36_014880</name>
</gene>
<dbReference type="InterPro" id="IPR011042">
    <property type="entry name" value="6-blade_b-propeller_TolB-like"/>
</dbReference>
<evidence type="ECO:0000313" key="2">
    <source>
        <dbReference type="EMBL" id="KAF8399013.1"/>
    </source>
</evidence>
<dbReference type="EMBL" id="JABCRI010000010">
    <property type="protein sequence ID" value="KAF8399013.1"/>
    <property type="molecule type" value="Genomic_DNA"/>
</dbReference>
<protein>
    <submittedName>
        <fullName evidence="2">Uncharacterized protein</fullName>
    </submittedName>
</protein>
<dbReference type="GO" id="GO:0005783">
    <property type="term" value="C:endoplasmic reticulum"/>
    <property type="evidence" value="ECO:0007669"/>
    <property type="project" value="TreeGrafter"/>
</dbReference>
<dbReference type="OrthoDB" id="1885092at2759"/>
<sequence>MSLISSKASFIFLIFCSRPYLRQKTPRHPFPITKSLPRRPRVGPIRPALPCRLPPSSLHSRRLRRRRRPNSHLRPRPSSQCLIRLCHHRFRQSPSPCRYPRRGTPPSLRCPSRLRPLFSQTRLFLAPLTNDLTSDCQIANAVAVDYKGNAFVTNSAGNFIWKVNSNGQPSIFSRSPMFTSQYVDPNLPYSFCGLNGIAYISKGYLLVVQSNTGKMFKVDADDGTASMVLLTKDLMGADGIAVRSDGVAVVVSQQTAWFLKSDDSWGEAVVYDETTLDAEKFPTSVAIREDDRAYVVYGHVDEVLGVNWEERSLA</sequence>
<dbReference type="Proteomes" id="UP000655225">
    <property type="component" value="Unassembled WGS sequence"/>
</dbReference>
<proteinExistence type="predicted"/>
<evidence type="ECO:0000256" key="1">
    <source>
        <dbReference type="SAM" id="MobiDB-lite"/>
    </source>
</evidence>
<dbReference type="AlphaFoldDB" id="A0A835DD43"/>